<accession>W6ZRT4</accession>
<name>W6ZRT4_COCMI</name>
<keyword evidence="2" id="KW-1185">Reference proteome</keyword>
<dbReference type="PANTHER" id="PTHR24148:SF64">
    <property type="entry name" value="HETEROKARYON INCOMPATIBILITY DOMAIN-CONTAINING PROTEIN"/>
    <property type="match status" value="1"/>
</dbReference>
<sequence>MVAGNNSVPMTDLVKVLIKMRSYMVKHQDEDLFPMRNIINLHAIVRLQRNVRQNQHRGNPGYVLELFRETEWFEMTVPNDRLYALYGLAGGIRFPVNSDRRYCHQKMFVDFAVWALKEFSGLVLLSYTRAIGGGCHCNVPSWAPCYDMDCLPVSLLHVSHFNACGRLFEPKYKFQSLSELQIAGAIIDTIKSVCDDLFNLASIEAHSKSLKSGAKFAGCEDLVGERYKKYCAALLLELDAENGRAPQSLIDLMDERIKNGSSPEYEKAEEVRTSWERFRCLCTTVGDRFVWASRRKPGLGWHSNNTKPGDNICIFKGV</sequence>
<evidence type="ECO:0000313" key="1">
    <source>
        <dbReference type="EMBL" id="EUC46406.1"/>
    </source>
</evidence>
<dbReference type="PANTHER" id="PTHR24148">
    <property type="entry name" value="ANKYRIN REPEAT DOMAIN-CONTAINING PROTEIN 39 HOMOLOG-RELATED"/>
    <property type="match status" value="1"/>
</dbReference>
<dbReference type="KEGG" id="bor:COCMIDRAFT_4567"/>
<proteinExistence type="predicted"/>
<dbReference type="EMBL" id="KI963967">
    <property type="protein sequence ID" value="EUC46406.1"/>
    <property type="molecule type" value="Genomic_DNA"/>
</dbReference>
<gene>
    <name evidence="1" type="ORF">COCMIDRAFT_4567</name>
</gene>
<dbReference type="HOGENOM" id="CLU_874321_0_0_1"/>
<evidence type="ECO:0000313" key="2">
    <source>
        <dbReference type="Proteomes" id="UP000054032"/>
    </source>
</evidence>
<dbReference type="InterPro" id="IPR052895">
    <property type="entry name" value="HetReg/Transcr_Mod"/>
</dbReference>
<dbReference type="OrthoDB" id="2157530at2759"/>
<reference evidence="1 2" key="1">
    <citation type="journal article" date="2013" name="PLoS Genet.">
        <title>Comparative genome structure, secondary metabolite, and effector coding capacity across Cochliobolus pathogens.</title>
        <authorList>
            <person name="Condon B.J."/>
            <person name="Leng Y."/>
            <person name="Wu D."/>
            <person name="Bushley K.E."/>
            <person name="Ohm R.A."/>
            <person name="Otillar R."/>
            <person name="Martin J."/>
            <person name="Schackwitz W."/>
            <person name="Grimwood J."/>
            <person name="MohdZainudin N."/>
            <person name="Xue C."/>
            <person name="Wang R."/>
            <person name="Manning V.A."/>
            <person name="Dhillon B."/>
            <person name="Tu Z.J."/>
            <person name="Steffenson B.J."/>
            <person name="Salamov A."/>
            <person name="Sun H."/>
            <person name="Lowry S."/>
            <person name="LaButti K."/>
            <person name="Han J."/>
            <person name="Copeland A."/>
            <person name="Lindquist E."/>
            <person name="Barry K."/>
            <person name="Schmutz J."/>
            <person name="Baker S.E."/>
            <person name="Ciuffetti L.M."/>
            <person name="Grigoriev I.V."/>
            <person name="Zhong S."/>
            <person name="Turgeon B.G."/>
        </authorList>
    </citation>
    <scope>NUCLEOTIDE SEQUENCE [LARGE SCALE GENOMIC DNA]</scope>
    <source>
        <strain evidence="1 2">ATCC 44560</strain>
    </source>
</reference>
<organism evidence="1 2">
    <name type="scientific">Bipolaris oryzae ATCC 44560</name>
    <dbReference type="NCBI Taxonomy" id="930090"/>
    <lineage>
        <taxon>Eukaryota</taxon>
        <taxon>Fungi</taxon>
        <taxon>Dikarya</taxon>
        <taxon>Ascomycota</taxon>
        <taxon>Pezizomycotina</taxon>
        <taxon>Dothideomycetes</taxon>
        <taxon>Pleosporomycetidae</taxon>
        <taxon>Pleosporales</taxon>
        <taxon>Pleosporineae</taxon>
        <taxon>Pleosporaceae</taxon>
        <taxon>Bipolaris</taxon>
    </lineage>
</organism>
<protein>
    <submittedName>
        <fullName evidence="1">Uncharacterized protein</fullName>
    </submittedName>
</protein>
<dbReference type="AlphaFoldDB" id="W6ZRT4"/>
<dbReference type="RefSeq" id="XP_007687087.1">
    <property type="nucleotide sequence ID" value="XM_007688897.1"/>
</dbReference>
<dbReference type="GeneID" id="19124288"/>
<dbReference type="Proteomes" id="UP000054032">
    <property type="component" value="Unassembled WGS sequence"/>
</dbReference>